<evidence type="ECO:0000313" key="3">
    <source>
        <dbReference type="EMBL" id="KAF9338125.1"/>
    </source>
</evidence>
<evidence type="ECO:0000313" key="4">
    <source>
        <dbReference type="Proteomes" id="UP000696485"/>
    </source>
</evidence>
<reference evidence="3" key="1">
    <citation type="journal article" date="2020" name="Fungal Divers.">
        <title>Resolving the Mortierellaceae phylogeny through synthesis of multi-gene phylogenetics and phylogenomics.</title>
        <authorList>
            <person name="Vandepol N."/>
            <person name="Liber J."/>
            <person name="Desiro A."/>
            <person name="Na H."/>
            <person name="Kennedy M."/>
            <person name="Barry K."/>
            <person name="Grigoriev I.V."/>
            <person name="Miller A.N."/>
            <person name="O'Donnell K."/>
            <person name="Stajich J.E."/>
            <person name="Bonito G."/>
        </authorList>
    </citation>
    <scope>NUCLEOTIDE SEQUENCE</scope>
    <source>
        <strain evidence="3">NVP1</strain>
    </source>
</reference>
<accession>A0A9P5SVY5</accession>
<dbReference type="InterPro" id="IPR014867">
    <property type="entry name" value="Spore_coat_CotH_CotH2/3/7"/>
</dbReference>
<keyword evidence="4" id="KW-1185">Reference proteome</keyword>
<evidence type="ECO:0000256" key="2">
    <source>
        <dbReference type="SAM" id="SignalP"/>
    </source>
</evidence>
<dbReference type="Pfam" id="PF08757">
    <property type="entry name" value="CotH"/>
    <property type="match status" value="1"/>
</dbReference>
<keyword evidence="2" id="KW-0732">Signal</keyword>
<name>A0A9P5SVY5_9FUNG</name>
<comment type="caution">
    <text evidence="3">The sequence shown here is derived from an EMBL/GenBank/DDBJ whole genome shotgun (WGS) entry which is preliminary data.</text>
</comment>
<dbReference type="AlphaFoldDB" id="A0A9P5SVY5"/>
<dbReference type="PANTHER" id="PTHR40050:SF1">
    <property type="entry name" value="INNER SPORE COAT PROTEIN H"/>
    <property type="match status" value="1"/>
</dbReference>
<gene>
    <name evidence="3" type="ORF">BG006_010235</name>
</gene>
<dbReference type="PANTHER" id="PTHR40050">
    <property type="entry name" value="INNER SPORE COAT PROTEIN H"/>
    <property type="match status" value="1"/>
</dbReference>
<dbReference type="EMBL" id="JAAAUY010000008">
    <property type="protein sequence ID" value="KAF9338125.1"/>
    <property type="molecule type" value="Genomic_DNA"/>
</dbReference>
<evidence type="ECO:0008006" key="5">
    <source>
        <dbReference type="Google" id="ProtNLM"/>
    </source>
</evidence>
<feature type="chain" id="PRO_5040513049" description="Coth-domain-containing protein" evidence="2">
    <location>
        <begin position="21"/>
        <end position="590"/>
    </location>
</feature>
<feature type="region of interest" description="Disordered" evidence="1">
    <location>
        <begin position="542"/>
        <end position="564"/>
    </location>
</feature>
<proteinExistence type="predicted"/>
<protein>
    <recommendedName>
        <fullName evidence="5">Coth-domain-containing protein</fullName>
    </recommendedName>
</protein>
<sequence>MVRLLAGLAGLATLVSAVVADIQFNVVGYPTSPTNNFGVNIGGSVTKLTTTESTFPLWSGLVPGSTSSAQYSYVELSATGAIIQTEAFTRSLNSTDTKTDNEFFQRATTRWVLPHIPYTYQFTWPSDSKAFKENEIATIHVTADAALIANLEANPLAMIDIRCTFRFINHNTVYTQTNISFTNSGKSSKEFQKQAYKFSFDTNYNQSFYSRPNIKLRSEVMDPTMMREKLYIDMLNSVGVPTQQGAWVRLFVNNRPYGLYLMVDDIKKSFVKQTIYGGDANAVIGSIVQMNAPTIDNEASLIYNPTGIYDPTVYNSVNLGSNPATAPLTQLNQFMLDLANFDPVSTPDPVGYWTSRLDLDGFLRNMAMEYLGGCWDNYWMSGSNYLMYFNPKLGTSGKWQWIPTDFDGTFGNGFPVSFLYSYQTLNNFTTTDHPLVSKLIIKNTAIRGLFEQTLKDIVGWAFKPEALVPRIEMYNKMLTEDVKWDTSIKRTGPGKVNNYTFADFNDNLYNMTKDMSYSLVGWVTDISKLVVTQLEVTVQPGVADKVAPPPKPGGKKKHGEGDSTAGARSLVYSTGLAVLAVFTATMSSLI</sequence>
<evidence type="ECO:0000256" key="1">
    <source>
        <dbReference type="SAM" id="MobiDB-lite"/>
    </source>
</evidence>
<organism evidence="3 4">
    <name type="scientific">Podila minutissima</name>
    <dbReference type="NCBI Taxonomy" id="64525"/>
    <lineage>
        <taxon>Eukaryota</taxon>
        <taxon>Fungi</taxon>
        <taxon>Fungi incertae sedis</taxon>
        <taxon>Mucoromycota</taxon>
        <taxon>Mortierellomycotina</taxon>
        <taxon>Mortierellomycetes</taxon>
        <taxon>Mortierellales</taxon>
        <taxon>Mortierellaceae</taxon>
        <taxon>Podila</taxon>
    </lineage>
</organism>
<feature type="signal peptide" evidence="2">
    <location>
        <begin position="1"/>
        <end position="20"/>
    </location>
</feature>
<dbReference type="Proteomes" id="UP000696485">
    <property type="component" value="Unassembled WGS sequence"/>
</dbReference>